<keyword evidence="2" id="KW-0812">Transmembrane</keyword>
<proteinExistence type="predicted"/>
<keyword evidence="2" id="KW-1133">Transmembrane helix</keyword>
<sequence length="297" mass="30103">MRTFEHVAAPARVLTVDSSDGLSTRGRIIAGFLTVLLLLGLGVGLAFADALPTLGGRANTSGAAASPDPERKGLSRADASTAAGTEVLPASVVTAQWDGPAVHLDWTGAEYARAETTFIGDRTASPGDRVERTLNVVNAGPGAGVAAVTLDLAEVIPPGAANPRLAEDVTLFWNIGGVTGSDTFAALNSADRVSVAELAIPAGETVPVTVGFAMDAAVEGSRSAGGDSTILSFDVGVNLTGETAPPETPKLAITGATGILALICIAGALILLGILLVVLRRRRDTREDAEISESFPG</sequence>
<dbReference type="RefSeq" id="WP_202380654.1">
    <property type="nucleotide sequence ID" value="NZ_BAAAMA010000003.1"/>
</dbReference>
<dbReference type="EMBL" id="QYAD01000001">
    <property type="protein sequence ID" value="MBL3688627.1"/>
    <property type="molecule type" value="Genomic_DNA"/>
</dbReference>
<keyword evidence="2" id="KW-0472">Membrane</keyword>
<name>A0ABS1SKD2_9MICO</name>
<evidence type="ECO:0000313" key="3">
    <source>
        <dbReference type="EMBL" id="MBL3688627.1"/>
    </source>
</evidence>
<feature type="transmembrane region" description="Helical" evidence="2">
    <location>
        <begin position="28"/>
        <end position="48"/>
    </location>
</feature>
<accession>A0ABS1SKD2</accession>
<evidence type="ECO:0000256" key="2">
    <source>
        <dbReference type="SAM" id="Phobius"/>
    </source>
</evidence>
<evidence type="ECO:0000256" key="1">
    <source>
        <dbReference type="SAM" id="MobiDB-lite"/>
    </source>
</evidence>
<reference evidence="3 4" key="1">
    <citation type="submission" date="2018-09" db="EMBL/GenBank/DDBJ databases">
        <title>Comparative genomics of Leucobacter spp.</title>
        <authorList>
            <person name="Reis A.C."/>
            <person name="Kolvenbach B.A."/>
            <person name="Corvini P.F.X."/>
            <person name="Nunes O.C."/>
        </authorList>
    </citation>
    <scope>NUCLEOTIDE SEQUENCE [LARGE SCALE GENOMIC DNA]</scope>
    <source>
        <strain evidence="3 4">L-1</strain>
    </source>
</reference>
<evidence type="ECO:0000313" key="4">
    <source>
        <dbReference type="Proteomes" id="UP001646141"/>
    </source>
</evidence>
<evidence type="ECO:0008006" key="5">
    <source>
        <dbReference type="Google" id="ProtNLM"/>
    </source>
</evidence>
<dbReference type="Proteomes" id="UP001646141">
    <property type="component" value="Unassembled WGS sequence"/>
</dbReference>
<organism evidence="3 4">
    <name type="scientific">Leucobacter chromiireducens subsp. chromiireducens</name>
    <dbReference type="NCBI Taxonomy" id="660067"/>
    <lineage>
        <taxon>Bacteria</taxon>
        <taxon>Bacillati</taxon>
        <taxon>Actinomycetota</taxon>
        <taxon>Actinomycetes</taxon>
        <taxon>Micrococcales</taxon>
        <taxon>Microbacteriaceae</taxon>
        <taxon>Leucobacter</taxon>
    </lineage>
</organism>
<keyword evidence="4" id="KW-1185">Reference proteome</keyword>
<feature type="region of interest" description="Disordered" evidence="1">
    <location>
        <begin position="58"/>
        <end position="80"/>
    </location>
</feature>
<comment type="caution">
    <text evidence="3">The sequence shown here is derived from an EMBL/GenBank/DDBJ whole genome shotgun (WGS) entry which is preliminary data.</text>
</comment>
<feature type="transmembrane region" description="Helical" evidence="2">
    <location>
        <begin position="259"/>
        <end position="279"/>
    </location>
</feature>
<gene>
    <name evidence="3" type="ORF">D3226_01460</name>
</gene>
<protein>
    <recommendedName>
        <fullName evidence="5">LPXTG-motif cell wall anchor domain-containing protein</fullName>
    </recommendedName>
</protein>